<name>A0A934JJ09_9GAMM</name>
<reference evidence="1" key="1">
    <citation type="submission" date="2020-12" db="EMBL/GenBank/DDBJ databases">
        <title>Marinomonas arctica sp. nov., a psychrotolerant bacterium isolated from the Arctic.</title>
        <authorList>
            <person name="Zhang Y."/>
        </authorList>
    </citation>
    <scope>NUCLEOTIDE SEQUENCE</scope>
    <source>
        <strain evidence="1">C1424</strain>
    </source>
</reference>
<comment type="caution">
    <text evidence="1">The sequence shown here is derived from an EMBL/GenBank/DDBJ whole genome shotgun (WGS) entry which is preliminary data.</text>
</comment>
<protein>
    <submittedName>
        <fullName evidence="1">Uncharacterized protein</fullName>
    </submittedName>
</protein>
<dbReference type="Proteomes" id="UP000628710">
    <property type="component" value="Unassembled WGS sequence"/>
</dbReference>
<accession>A0A934JJ09</accession>
<proteinExistence type="predicted"/>
<dbReference type="RefSeq" id="WP_199467150.1">
    <property type="nucleotide sequence ID" value="NZ_JAEMNX010000003.1"/>
</dbReference>
<keyword evidence="2" id="KW-1185">Reference proteome</keyword>
<gene>
    <name evidence="1" type="ORF">I8J31_04670</name>
</gene>
<dbReference type="EMBL" id="JAEMNX010000003">
    <property type="protein sequence ID" value="MBJ7536970.1"/>
    <property type="molecule type" value="Genomic_DNA"/>
</dbReference>
<sequence>MIFFIDTQDQTVTAHKKMGEAARAVLEKLGVTCGAGSDPVKTAYEALGERGVMQNLSQAFESIAESDDQAAQELALQMKQAVDTLYGN</sequence>
<dbReference type="AlphaFoldDB" id="A0A934JJ09"/>
<evidence type="ECO:0000313" key="1">
    <source>
        <dbReference type="EMBL" id="MBJ7536970.1"/>
    </source>
</evidence>
<evidence type="ECO:0000313" key="2">
    <source>
        <dbReference type="Proteomes" id="UP000628710"/>
    </source>
</evidence>
<organism evidence="1 2">
    <name type="scientific">Marinomonas transparens</name>
    <dbReference type="NCBI Taxonomy" id="2795388"/>
    <lineage>
        <taxon>Bacteria</taxon>
        <taxon>Pseudomonadati</taxon>
        <taxon>Pseudomonadota</taxon>
        <taxon>Gammaproteobacteria</taxon>
        <taxon>Oceanospirillales</taxon>
        <taxon>Oceanospirillaceae</taxon>
        <taxon>Marinomonas</taxon>
    </lineage>
</organism>